<dbReference type="Proteomes" id="UP000294752">
    <property type="component" value="Unassembled WGS sequence"/>
</dbReference>
<organism evidence="1 2">
    <name type="scientific">Sphingobacterium paludis</name>
    <dbReference type="NCBI Taxonomy" id="1476465"/>
    <lineage>
        <taxon>Bacteria</taxon>
        <taxon>Pseudomonadati</taxon>
        <taxon>Bacteroidota</taxon>
        <taxon>Sphingobacteriia</taxon>
        <taxon>Sphingobacteriales</taxon>
        <taxon>Sphingobacteriaceae</taxon>
        <taxon>Sphingobacterium</taxon>
    </lineage>
</organism>
<reference evidence="1 2" key="1">
    <citation type="submission" date="2019-03" db="EMBL/GenBank/DDBJ databases">
        <title>Genomic Encyclopedia of Type Strains, Phase III (KMG-III): the genomes of soil and plant-associated and newly described type strains.</title>
        <authorList>
            <person name="Whitman W."/>
        </authorList>
    </citation>
    <scope>NUCLEOTIDE SEQUENCE [LARGE SCALE GENOMIC DNA]</scope>
    <source>
        <strain evidence="1 2">CGMCC 1.12801</strain>
    </source>
</reference>
<proteinExistence type="predicted"/>
<keyword evidence="2" id="KW-1185">Reference proteome</keyword>
<comment type="caution">
    <text evidence="1">The sequence shown here is derived from an EMBL/GenBank/DDBJ whole genome shotgun (WGS) entry which is preliminary data.</text>
</comment>
<dbReference type="EMBL" id="SNZV01000008">
    <property type="protein sequence ID" value="TDS10984.1"/>
    <property type="molecule type" value="Genomic_DNA"/>
</dbReference>
<evidence type="ECO:0000313" key="2">
    <source>
        <dbReference type="Proteomes" id="UP000294752"/>
    </source>
</evidence>
<gene>
    <name evidence="1" type="ORF">B0I21_10841</name>
</gene>
<sequence length="153" mass="17480">MLSRVKLLSLCFNIFTQSLCANAKNSLFLTIKGMIRNIAILFAAVYLLATTQFIELLKLPILIEHYAAYQGDLLDFVVHHYGGHEKDADWDTDMKLPFMKGSPVMMTLANVPDNISIELPDVSVLPFERKTPYYQLGHYDNYLSSIFQPPRFC</sequence>
<name>A0A4R7CY08_9SPHI</name>
<accession>A0A4R7CY08</accession>
<protein>
    <submittedName>
        <fullName evidence="1">Uncharacterized protein</fullName>
    </submittedName>
</protein>
<dbReference type="AlphaFoldDB" id="A0A4R7CY08"/>
<evidence type="ECO:0000313" key="1">
    <source>
        <dbReference type="EMBL" id="TDS10984.1"/>
    </source>
</evidence>